<comment type="pathway">
    <text evidence="9">Metabolic intermediate biosynthesis; chorismate biosynthesis; chorismate from D-erythrose 4-phosphate and phosphoenolpyruvate: step 2/7.</text>
</comment>
<dbReference type="PIRSF" id="PIRSF001455">
    <property type="entry name" value="DHQ_synth"/>
    <property type="match status" value="1"/>
</dbReference>
<evidence type="ECO:0000256" key="2">
    <source>
        <dbReference type="ARBA" id="ARBA00001947"/>
    </source>
</evidence>
<dbReference type="GO" id="GO:0009073">
    <property type="term" value="P:aromatic amino acid family biosynthetic process"/>
    <property type="evidence" value="ECO:0007669"/>
    <property type="project" value="UniProtKB-KW"/>
</dbReference>
<dbReference type="GO" id="GO:0003856">
    <property type="term" value="F:3-dehydroquinate synthase activity"/>
    <property type="evidence" value="ECO:0007669"/>
    <property type="project" value="UniProtKB-UniRule"/>
</dbReference>
<comment type="caution">
    <text evidence="13">The sequence shown here is derived from an EMBL/GenBank/DDBJ whole genome shotgun (WGS) entry which is preliminary data.</text>
</comment>
<dbReference type="InterPro" id="IPR030960">
    <property type="entry name" value="DHQS/DOIS_N"/>
</dbReference>
<keyword evidence="8 9" id="KW-0170">Cobalt</keyword>
<dbReference type="PANTHER" id="PTHR43622">
    <property type="entry name" value="3-DEHYDROQUINATE SYNTHASE"/>
    <property type="match status" value="1"/>
</dbReference>
<evidence type="ECO:0000256" key="5">
    <source>
        <dbReference type="ARBA" id="ARBA00022833"/>
    </source>
</evidence>
<keyword evidence="5 9" id="KW-0862">Zinc</keyword>
<dbReference type="UniPathway" id="UPA00053">
    <property type="reaction ID" value="UER00085"/>
</dbReference>
<evidence type="ECO:0000259" key="12">
    <source>
        <dbReference type="Pfam" id="PF24621"/>
    </source>
</evidence>
<dbReference type="AlphaFoldDB" id="A0A413R9J3"/>
<accession>A0A413R9J3</accession>
<feature type="binding site" evidence="9">
    <location>
        <begin position="115"/>
        <end position="119"/>
    </location>
    <ligand>
        <name>NAD(+)</name>
        <dbReference type="ChEBI" id="CHEBI:57540"/>
    </ligand>
</feature>
<keyword evidence="9" id="KW-0963">Cytoplasm</keyword>
<dbReference type="HAMAP" id="MF_00110">
    <property type="entry name" value="DHQ_synthase"/>
    <property type="match status" value="1"/>
</dbReference>
<protein>
    <recommendedName>
        <fullName evidence="9 10">3-dehydroquinate synthase</fullName>
        <shortName evidence="9">DHQS</shortName>
        <ecNumber evidence="9 10">4.2.3.4</ecNumber>
    </recommendedName>
</protein>
<name>A0A413R9J3_9FIRM</name>
<evidence type="ECO:0000313" key="16">
    <source>
        <dbReference type="Proteomes" id="UP000284779"/>
    </source>
</evidence>
<proteinExistence type="inferred from homology"/>
<dbReference type="EC" id="4.2.3.4" evidence="9 10"/>
<keyword evidence="16" id="KW-1185">Reference proteome</keyword>
<dbReference type="InterPro" id="IPR056179">
    <property type="entry name" value="DHQS_C"/>
</dbReference>
<dbReference type="Pfam" id="PF01761">
    <property type="entry name" value="DHQ_synthase"/>
    <property type="match status" value="1"/>
</dbReference>
<keyword evidence="9" id="KW-0057">Aromatic amino acid biosynthesis</keyword>
<dbReference type="GO" id="GO:0046872">
    <property type="term" value="F:metal ion binding"/>
    <property type="evidence" value="ECO:0007669"/>
    <property type="project" value="UniProtKB-KW"/>
</dbReference>
<dbReference type="NCBIfam" id="TIGR01357">
    <property type="entry name" value="aroB"/>
    <property type="match status" value="1"/>
</dbReference>
<dbReference type="Pfam" id="PF24621">
    <property type="entry name" value="DHQS_C"/>
    <property type="match status" value="1"/>
</dbReference>
<evidence type="ECO:0000256" key="4">
    <source>
        <dbReference type="ARBA" id="ARBA00022741"/>
    </source>
</evidence>
<dbReference type="GO" id="GO:0008652">
    <property type="term" value="P:amino acid biosynthetic process"/>
    <property type="evidence" value="ECO:0007669"/>
    <property type="project" value="UniProtKB-KW"/>
</dbReference>
<dbReference type="PANTHER" id="PTHR43622:SF1">
    <property type="entry name" value="3-DEHYDROQUINATE SYNTHASE"/>
    <property type="match status" value="1"/>
</dbReference>
<feature type="binding site" evidence="9">
    <location>
        <begin position="139"/>
        <end position="140"/>
    </location>
    <ligand>
        <name>NAD(+)</name>
        <dbReference type="ChEBI" id="CHEBI:57540"/>
    </ligand>
</feature>
<keyword evidence="4 9" id="KW-0547">Nucleotide-binding</keyword>
<reference evidence="15 16" key="1">
    <citation type="submission" date="2018-08" db="EMBL/GenBank/DDBJ databases">
        <title>A genome reference for cultivated species of the human gut microbiota.</title>
        <authorList>
            <person name="Zou Y."/>
            <person name="Xue W."/>
            <person name="Luo G."/>
        </authorList>
    </citation>
    <scope>NUCLEOTIDE SEQUENCE [LARGE SCALE GENOMIC DNA]</scope>
    <source>
        <strain evidence="14 15">AM43-2</strain>
        <strain evidence="13 16">AM44-11BH</strain>
    </source>
</reference>
<dbReference type="RefSeq" id="WP_117970136.1">
    <property type="nucleotide sequence ID" value="NZ_QSFD01000004.1"/>
</dbReference>
<dbReference type="InterPro" id="IPR050071">
    <property type="entry name" value="Dehydroquinate_synthase"/>
</dbReference>
<dbReference type="InterPro" id="IPR016037">
    <property type="entry name" value="DHQ_synth_AroB"/>
</dbReference>
<comment type="function">
    <text evidence="9">Catalyzes the conversion of 3-deoxy-D-arabino-heptulosonate 7-phosphate (DAHP) to dehydroquinate (DHQ).</text>
</comment>
<dbReference type="GO" id="GO:0005737">
    <property type="term" value="C:cytoplasm"/>
    <property type="evidence" value="ECO:0007669"/>
    <property type="project" value="UniProtKB-SubCell"/>
</dbReference>
<dbReference type="Proteomes" id="UP000284598">
    <property type="component" value="Unassembled WGS sequence"/>
</dbReference>
<evidence type="ECO:0000313" key="15">
    <source>
        <dbReference type="Proteomes" id="UP000284598"/>
    </source>
</evidence>
<keyword evidence="6 9" id="KW-0520">NAD</keyword>
<sequence length="370" mass="41463">MIKALENLSDRITVNYEGEPCYDIVFSKDFSEIGNELKKFNIENKKLCIVTESNVGPLYAEKLKNALEPLCKKIIIHEFRAGEENKHVGTVEDIYETLIVNKFDRNDMLLALGGGVTGDITGFAAATYLRGIDFVQVPTTLLSQVDSSIGGKTGVDFKAYKNMVGAFYMPKLVYMNLSTLNSLPEREYLEGMGEIIKHGLIRDKEYFYWLKENKDKIISRDYETVKKMIFVSCNIKRVVVENDPKEKGERAVLNFGHTIGHAVEKAKNFSLLHGECVAIGMAAATYISLKKGNIAEKEYNEINNVISDFKLPVYTTGILASDVVKATKNDKKMDSGVIKFITLEENGHAIIDRTISEELLLEATETVIRG</sequence>
<comment type="caution">
    <text evidence="9">Lacks conserved residue(s) required for the propagation of feature annotation.</text>
</comment>
<dbReference type="SUPFAM" id="SSF56796">
    <property type="entry name" value="Dehydroquinate synthase-like"/>
    <property type="match status" value="1"/>
</dbReference>
<comment type="cofactor">
    <cofactor evidence="9">
        <name>Co(2+)</name>
        <dbReference type="ChEBI" id="CHEBI:48828"/>
    </cofactor>
    <cofactor evidence="9">
        <name>Zn(2+)</name>
        <dbReference type="ChEBI" id="CHEBI:29105"/>
    </cofactor>
    <text evidence="9">Binds 1 divalent metal cation per subunit. Can use either Co(2+) or Zn(2+).</text>
</comment>
<dbReference type="InterPro" id="IPR030963">
    <property type="entry name" value="DHQ_synth_fam"/>
</dbReference>
<dbReference type="Gene3D" id="1.20.1090.10">
    <property type="entry name" value="Dehydroquinate synthase-like - alpha domain"/>
    <property type="match status" value="1"/>
</dbReference>
<evidence type="ECO:0000256" key="9">
    <source>
        <dbReference type="HAMAP-Rule" id="MF_00110"/>
    </source>
</evidence>
<comment type="subcellular location">
    <subcellularLocation>
        <location evidence="9">Cytoplasm</location>
    </subcellularLocation>
</comment>
<evidence type="ECO:0000256" key="1">
    <source>
        <dbReference type="ARBA" id="ARBA00001911"/>
    </source>
</evidence>
<comment type="cofactor">
    <cofactor evidence="2">
        <name>Zn(2+)</name>
        <dbReference type="ChEBI" id="CHEBI:29105"/>
    </cofactor>
</comment>
<keyword evidence="7 9" id="KW-0456">Lyase</keyword>
<dbReference type="EMBL" id="QSFO01000006">
    <property type="protein sequence ID" value="RHA54933.1"/>
    <property type="molecule type" value="Genomic_DNA"/>
</dbReference>
<evidence type="ECO:0000256" key="8">
    <source>
        <dbReference type="ARBA" id="ARBA00023285"/>
    </source>
</evidence>
<evidence type="ECO:0000256" key="10">
    <source>
        <dbReference type="NCBIfam" id="TIGR01357"/>
    </source>
</evidence>
<dbReference type="FunFam" id="3.40.50.1970:FF:000007">
    <property type="entry name" value="Pentafunctional AROM polypeptide"/>
    <property type="match status" value="1"/>
</dbReference>
<keyword evidence="3 9" id="KW-0479">Metal-binding</keyword>
<evidence type="ECO:0000256" key="6">
    <source>
        <dbReference type="ARBA" id="ARBA00023027"/>
    </source>
</evidence>
<gene>
    <name evidence="9 13" type="primary">aroB</name>
    <name evidence="14" type="ORF">DW929_06805</name>
    <name evidence="13" type="ORF">DW944_05175</name>
</gene>
<dbReference type="GO" id="GO:0009423">
    <property type="term" value="P:chorismate biosynthetic process"/>
    <property type="evidence" value="ECO:0007669"/>
    <property type="project" value="UniProtKB-UniRule"/>
</dbReference>
<organism evidence="13 16">
    <name type="scientific">Eubacterium ventriosum</name>
    <dbReference type="NCBI Taxonomy" id="39496"/>
    <lineage>
        <taxon>Bacteria</taxon>
        <taxon>Bacillati</taxon>
        <taxon>Bacillota</taxon>
        <taxon>Clostridia</taxon>
        <taxon>Eubacteriales</taxon>
        <taxon>Eubacteriaceae</taxon>
        <taxon>Eubacterium</taxon>
    </lineage>
</organism>
<dbReference type="Gene3D" id="3.40.50.1970">
    <property type="match status" value="1"/>
</dbReference>
<comment type="cofactor">
    <cofactor evidence="1 9">
        <name>NAD(+)</name>
        <dbReference type="ChEBI" id="CHEBI:57540"/>
    </cofactor>
</comment>
<evidence type="ECO:0000256" key="7">
    <source>
        <dbReference type="ARBA" id="ARBA00023239"/>
    </source>
</evidence>
<evidence type="ECO:0000313" key="13">
    <source>
        <dbReference type="EMBL" id="RHA19127.1"/>
    </source>
</evidence>
<comment type="catalytic activity">
    <reaction evidence="9">
        <text>7-phospho-2-dehydro-3-deoxy-D-arabino-heptonate = 3-dehydroquinate + phosphate</text>
        <dbReference type="Rhea" id="RHEA:21968"/>
        <dbReference type="ChEBI" id="CHEBI:32364"/>
        <dbReference type="ChEBI" id="CHEBI:43474"/>
        <dbReference type="ChEBI" id="CHEBI:58394"/>
        <dbReference type="EC" id="4.2.3.4"/>
    </reaction>
</comment>
<evidence type="ECO:0000259" key="11">
    <source>
        <dbReference type="Pfam" id="PF01761"/>
    </source>
</evidence>
<evidence type="ECO:0000256" key="3">
    <source>
        <dbReference type="ARBA" id="ARBA00022723"/>
    </source>
</evidence>
<feature type="domain" description="3-dehydroquinate synthase C-terminal" evidence="12">
    <location>
        <begin position="191"/>
        <end position="333"/>
    </location>
</feature>
<evidence type="ECO:0000313" key="14">
    <source>
        <dbReference type="EMBL" id="RHA54933.1"/>
    </source>
</evidence>
<feature type="binding site" evidence="9">
    <location>
        <position position="257"/>
    </location>
    <ligand>
        <name>Zn(2+)</name>
        <dbReference type="ChEBI" id="CHEBI:29105"/>
    </ligand>
</feature>
<dbReference type="EMBL" id="QSFD01000004">
    <property type="protein sequence ID" value="RHA19127.1"/>
    <property type="molecule type" value="Genomic_DNA"/>
</dbReference>
<feature type="binding site" evidence="9">
    <location>
        <position position="273"/>
    </location>
    <ligand>
        <name>Zn(2+)</name>
        <dbReference type="ChEBI" id="CHEBI:29105"/>
    </ligand>
</feature>
<feature type="binding site" evidence="9">
    <location>
        <position position="161"/>
    </location>
    <ligand>
        <name>NAD(+)</name>
        <dbReference type="ChEBI" id="CHEBI:57540"/>
    </ligand>
</feature>
<feature type="binding site" evidence="9">
    <location>
        <position position="152"/>
    </location>
    <ligand>
        <name>NAD(+)</name>
        <dbReference type="ChEBI" id="CHEBI:57540"/>
    </ligand>
</feature>
<comment type="similarity">
    <text evidence="9">Belongs to the sugar phosphate cyclases superfamily. Dehydroquinate synthase family.</text>
</comment>
<feature type="domain" description="3-dehydroquinate synthase N-terminal" evidence="11">
    <location>
        <begin position="79"/>
        <end position="188"/>
    </location>
</feature>
<feature type="binding site" evidence="9">
    <location>
        <position position="194"/>
    </location>
    <ligand>
        <name>Zn(2+)</name>
        <dbReference type="ChEBI" id="CHEBI:29105"/>
    </ligand>
</feature>
<dbReference type="GO" id="GO:0000166">
    <property type="term" value="F:nucleotide binding"/>
    <property type="evidence" value="ECO:0007669"/>
    <property type="project" value="UniProtKB-KW"/>
</dbReference>
<dbReference type="CDD" id="cd08195">
    <property type="entry name" value="DHQS"/>
    <property type="match status" value="1"/>
</dbReference>
<keyword evidence="9" id="KW-0028">Amino-acid biosynthesis</keyword>
<dbReference type="Proteomes" id="UP000284779">
    <property type="component" value="Unassembled WGS sequence"/>
</dbReference>